<dbReference type="InterPro" id="IPR002220">
    <property type="entry name" value="DapA-like"/>
</dbReference>
<gene>
    <name evidence="3" type="ORF">RP75_02180</name>
</gene>
<dbReference type="Pfam" id="PF00701">
    <property type="entry name" value="DHDPS"/>
    <property type="match status" value="1"/>
</dbReference>
<reference evidence="3 4" key="1">
    <citation type="submission" date="2014-12" db="EMBL/GenBank/DDBJ databases">
        <authorList>
            <person name="Kuzmanovic N."/>
            <person name="Pulawska J."/>
            <person name="Obradovic A."/>
        </authorList>
    </citation>
    <scope>NUCLEOTIDE SEQUENCE [LARGE SCALE GENOMIC DNA]</scope>
    <source>
        <strain evidence="3 4">KFB 330</strain>
    </source>
</reference>
<dbReference type="RefSeq" id="WP_045015775.1">
    <property type="nucleotide sequence ID" value="NZ_JWIT01000002.1"/>
</dbReference>
<evidence type="ECO:0000256" key="1">
    <source>
        <dbReference type="ARBA" id="ARBA00023239"/>
    </source>
</evidence>
<protein>
    <submittedName>
        <fullName evidence="3">Dihydrodipicolinate synthetase</fullName>
    </submittedName>
</protein>
<evidence type="ECO:0000313" key="3">
    <source>
        <dbReference type="EMBL" id="KJF75062.1"/>
    </source>
</evidence>
<keyword evidence="4" id="KW-1185">Reference proteome</keyword>
<dbReference type="Gene3D" id="3.20.20.70">
    <property type="entry name" value="Aldolase class I"/>
    <property type="match status" value="1"/>
</dbReference>
<sequence>RGRMQVFAASAHIPVCVMMIGGVGWMAGPACIVPRQSIALYEAARAGNWMLAMEMQRPMWKVNEIFAKYSIAACIKTAIELQGFAVGAPVHPQLPLGDAARAEIADVLRDVGAL</sequence>
<keyword evidence="2" id="KW-1133">Transmembrane helix</keyword>
<keyword evidence="2" id="KW-0472">Membrane</keyword>
<feature type="transmembrane region" description="Helical" evidence="2">
    <location>
        <begin position="7"/>
        <end position="27"/>
    </location>
</feature>
<dbReference type="EMBL" id="JWIT01000002">
    <property type="protein sequence ID" value="KJF75062.1"/>
    <property type="molecule type" value="Genomic_DNA"/>
</dbReference>
<proteinExistence type="predicted"/>
<dbReference type="SUPFAM" id="SSF51569">
    <property type="entry name" value="Aldolase"/>
    <property type="match status" value="1"/>
</dbReference>
<keyword evidence="2" id="KW-0812">Transmembrane</keyword>
<keyword evidence="1" id="KW-0456">Lyase</keyword>
<organism evidence="3 4">
    <name type="scientific">Agrobacterium arsenijevicii</name>
    <dbReference type="NCBI Taxonomy" id="1585697"/>
    <lineage>
        <taxon>Bacteria</taxon>
        <taxon>Pseudomonadati</taxon>
        <taxon>Pseudomonadota</taxon>
        <taxon>Alphaproteobacteria</taxon>
        <taxon>Hyphomicrobiales</taxon>
        <taxon>Rhizobiaceae</taxon>
        <taxon>Rhizobium/Agrobacterium group</taxon>
        <taxon>Agrobacterium</taxon>
    </lineage>
</organism>
<name>A0ABR5DDA6_9HYPH</name>
<comment type="caution">
    <text evidence="3">The sequence shown here is derived from an EMBL/GenBank/DDBJ whole genome shotgun (WGS) entry which is preliminary data.</text>
</comment>
<accession>A0ABR5DDA6</accession>
<feature type="non-terminal residue" evidence="3">
    <location>
        <position position="1"/>
    </location>
</feature>
<dbReference type="InterPro" id="IPR013785">
    <property type="entry name" value="Aldolase_TIM"/>
</dbReference>
<evidence type="ECO:0000313" key="4">
    <source>
        <dbReference type="Proteomes" id="UP000032564"/>
    </source>
</evidence>
<evidence type="ECO:0000256" key="2">
    <source>
        <dbReference type="SAM" id="Phobius"/>
    </source>
</evidence>
<dbReference type="Proteomes" id="UP000032564">
    <property type="component" value="Unassembled WGS sequence"/>
</dbReference>
<dbReference type="CDD" id="cd00408">
    <property type="entry name" value="DHDPS-like"/>
    <property type="match status" value="1"/>
</dbReference>